<dbReference type="AlphaFoldDB" id="W2QU65"/>
<sequence length="31" mass="3521">MIQTKIGVRSPRFMVQSMISGRLSSWTPGLR</sequence>
<dbReference type="GeneID" id="20190352"/>
<accession>W2QU65</accession>
<evidence type="ECO:0000313" key="1">
    <source>
        <dbReference type="EMBL" id="ETN16643.1"/>
    </source>
</evidence>
<gene>
    <name evidence="1" type="ORF">PPTG_21753</name>
</gene>
<organism evidence="1 2">
    <name type="scientific">Phytophthora nicotianae (strain INRA-310)</name>
    <name type="common">Phytophthora parasitica</name>
    <dbReference type="NCBI Taxonomy" id="761204"/>
    <lineage>
        <taxon>Eukaryota</taxon>
        <taxon>Sar</taxon>
        <taxon>Stramenopiles</taxon>
        <taxon>Oomycota</taxon>
        <taxon>Peronosporomycetes</taxon>
        <taxon>Peronosporales</taxon>
        <taxon>Peronosporaceae</taxon>
        <taxon>Phytophthora</taxon>
    </lineage>
</organism>
<dbReference type="VEuPathDB" id="FungiDB:PPTG_21753"/>
<dbReference type="EMBL" id="KI669568">
    <property type="protein sequence ID" value="ETN16643.1"/>
    <property type="molecule type" value="Genomic_DNA"/>
</dbReference>
<reference evidence="1 2" key="2">
    <citation type="submission" date="2013-11" db="EMBL/GenBank/DDBJ databases">
        <title>The Genome Sequence of Phytophthora parasitica INRA-310.</title>
        <authorList>
            <consortium name="The Broad Institute Genomics Platform"/>
            <person name="Russ C."/>
            <person name="Tyler B."/>
            <person name="Panabieres F."/>
            <person name="Shan W."/>
            <person name="Tripathy S."/>
            <person name="Grunwald N."/>
            <person name="Machado M."/>
            <person name="Johnson C.S."/>
            <person name="Arredondo F."/>
            <person name="Hong C."/>
            <person name="Coffey M."/>
            <person name="Young S.K."/>
            <person name="Zeng Q."/>
            <person name="Gargeya S."/>
            <person name="Fitzgerald M."/>
            <person name="Abouelleil A."/>
            <person name="Alvarado L."/>
            <person name="Chapman S.B."/>
            <person name="Gainer-Dewar J."/>
            <person name="Goldberg J."/>
            <person name="Griggs A."/>
            <person name="Gujja S."/>
            <person name="Hansen M."/>
            <person name="Howarth C."/>
            <person name="Imamovic A."/>
            <person name="Ireland A."/>
            <person name="Larimer J."/>
            <person name="McCowan C."/>
            <person name="Murphy C."/>
            <person name="Pearson M."/>
            <person name="Poon T.W."/>
            <person name="Priest M."/>
            <person name="Roberts A."/>
            <person name="Saif S."/>
            <person name="Shea T."/>
            <person name="Sykes S."/>
            <person name="Wortman J."/>
            <person name="Nusbaum C."/>
            <person name="Birren B."/>
        </authorList>
    </citation>
    <scope>NUCLEOTIDE SEQUENCE [LARGE SCALE GENOMIC DNA]</scope>
    <source>
        <strain evidence="1 2">INRA-310</strain>
    </source>
</reference>
<proteinExistence type="predicted"/>
<protein>
    <submittedName>
        <fullName evidence="1">Uncharacterized protein</fullName>
    </submittedName>
</protein>
<reference evidence="2" key="1">
    <citation type="submission" date="2011-12" db="EMBL/GenBank/DDBJ databases">
        <authorList>
            <consortium name="The Broad Institute Genome Sequencing Platform"/>
            <person name="Russ C."/>
            <person name="Tyler B."/>
            <person name="Panabieres F."/>
            <person name="Shan W."/>
            <person name="Tripathy S."/>
            <person name="Grunwald N."/>
            <person name="Machado M."/>
            <person name="Young S.K."/>
            <person name="Zeng Q."/>
            <person name="Gargeya S."/>
            <person name="Fitzgerald M."/>
            <person name="Haas B."/>
            <person name="Abouelleil A."/>
            <person name="Alvarado L."/>
            <person name="Arachchi H.M."/>
            <person name="Berlin A."/>
            <person name="Chapman S.B."/>
            <person name="Gearin G."/>
            <person name="Goldberg J."/>
            <person name="Griggs A."/>
            <person name="Gujja S."/>
            <person name="Hansen M."/>
            <person name="Heiman D."/>
            <person name="Howarth C."/>
            <person name="Larimer J."/>
            <person name="Lui A."/>
            <person name="MacDonald P.J.P."/>
            <person name="McCowen C."/>
            <person name="Montmayeur A."/>
            <person name="Murphy C."/>
            <person name="Neiman D."/>
            <person name="Pearson M."/>
            <person name="Priest M."/>
            <person name="Roberts A."/>
            <person name="Saif S."/>
            <person name="Shea T."/>
            <person name="Sisk P."/>
            <person name="Stolte C."/>
            <person name="Sykes S."/>
            <person name="Wortman J."/>
            <person name="Nusbaum C."/>
            <person name="Birren B."/>
        </authorList>
    </citation>
    <scope>NUCLEOTIDE SEQUENCE [LARGE SCALE GENOMIC DNA]</scope>
    <source>
        <strain evidence="2">INRA-310</strain>
    </source>
</reference>
<name>W2QU65_PHYN3</name>
<dbReference type="Proteomes" id="UP000018817">
    <property type="component" value="Unassembled WGS sequence"/>
</dbReference>
<dbReference type="RefSeq" id="XP_008898186.1">
    <property type="nucleotide sequence ID" value="XM_008899938.1"/>
</dbReference>
<evidence type="ECO:0000313" key="2">
    <source>
        <dbReference type="Proteomes" id="UP000018817"/>
    </source>
</evidence>